<keyword evidence="4 6" id="KW-0067">ATP-binding</keyword>
<proteinExistence type="predicted"/>
<dbReference type="InterPro" id="IPR050093">
    <property type="entry name" value="ABC_SmlMolc_Importer"/>
</dbReference>
<keyword evidence="7" id="KW-1185">Reference proteome</keyword>
<evidence type="ECO:0000256" key="2">
    <source>
        <dbReference type="ARBA" id="ARBA00022475"/>
    </source>
</evidence>
<evidence type="ECO:0000256" key="4">
    <source>
        <dbReference type="ARBA" id="ARBA00022840"/>
    </source>
</evidence>
<keyword evidence="1" id="KW-0813">Transport</keyword>
<protein>
    <submittedName>
        <fullName evidence="6">ATP-binding cassette domain-containing protein</fullName>
    </submittedName>
</protein>
<evidence type="ECO:0000313" key="6">
    <source>
        <dbReference type="EMBL" id="MDD0816863.1"/>
    </source>
</evidence>
<dbReference type="EMBL" id="JAQSIO010000010">
    <property type="protein sequence ID" value="MDD0816863.1"/>
    <property type="molecule type" value="Genomic_DNA"/>
</dbReference>
<comment type="caution">
    <text evidence="6">The sequence shown here is derived from an EMBL/GenBank/DDBJ whole genome shotgun (WGS) entry which is preliminary data.</text>
</comment>
<evidence type="ECO:0000256" key="3">
    <source>
        <dbReference type="ARBA" id="ARBA00022741"/>
    </source>
</evidence>
<dbReference type="PROSITE" id="PS50893">
    <property type="entry name" value="ABC_TRANSPORTER_2"/>
    <property type="match status" value="1"/>
</dbReference>
<dbReference type="InterPro" id="IPR017871">
    <property type="entry name" value="ABC_transporter-like_CS"/>
</dbReference>
<gene>
    <name evidence="6" type="ORF">PSQ39_19680</name>
</gene>
<name>A0ABT5MJX0_9BURK</name>
<evidence type="ECO:0000259" key="5">
    <source>
        <dbReference type="PROSITE" id="PS50893"/>
    </source>
</evidence>
<dbReference type="InterPro" id="IPR003593">
    <property type="entry name" value="AAA+_ATPase"/>
</dbReference>
<dbReference type="PANTHER" id="PTHR42781:SF4">
    <property type="entry name" value="SPERMIDINE_PUTRESCINE IMPORT ATP-BINDING PROTEIN POTA"/>
    <property type="match status" value="1"/>
</dbReference>
<dbReference type="Pfam" id="PF00005">
    <property type="entry name" value="ABC_tran"/>
    <property type="match status" value="1"/>
</dbReference>
<organism evidence="6 7">
    <name type="scientific">Curvibacter microcysteis</name>
    <dbReference type="NCBI Taxonomy" id="3026419"/>
    <lineage>
        <taxon>Bacteria</taxon>
        <taxon>Pseudomonadati</taxon>
        <taxon>Pseudomonadota</taxon>
        <taxon>Betaproteobacteria</taxon>
        <taxon>Burkholderiales</taxon>
        <taxon>Comamonadaceae</taxon>
        <taxon>Curvibacter</taxon>
    </lineage>
</organism>
<dbReference type="SMART" id="SM00382">
    <property type="entry name" value="AAA"/>
    <property type="match status" value="1"/>
</dbReference>
<dbReference type="RefSeq" id="WP_273929047.1">
    <property type="nucleotide sequence ID" value="NZ_JAQSIO010000010.1"/>
</dbReference>
<keyword evidence="2" id="KW-1003">Cell membrane</keyword>
<dbReference type="PROSITE" id="PS00211">
    <property type="entry name" value="ABC_TRANSPORTER_1"/>
    <property type="match status" value="1"/>
</dbReference>
<dbReference type="PANTHER" id="PTHR42781">
    <property type="entry name" value="SPERMIDINE/PUTRESCINE IMPORT ATP-BINDING PROTEIN POTA"/>
    <property type="match status" value="1"/>
</dbReference>
<reference evidence="6 7" key="1">
    <citation type="submission" date="2023-02" db="EMBL/GenBank/DDBJ databases">
        <title>Bacterial whole genome sequence for Curvibacter sp. HBC28.</title>
        <authorList>
            <person name="Le V."/>
            <person name="Ko S.-R."/>
            <person name="Ahn C.-Y."/>
            <person name="Oh H.-M."/>
        </authorList>
    </citation>
    <scope>NUCLEOTIDE SEQUENCE [LARGE SCALE GENOMIC DNA]</scope>
    <source>
        <strain evidence="6 7">HBC28</strain>
    </source>
</reference>
<keyword evidence="3" id="KW-0547">Nucleotide-binding</keyword>
<evidence type="ECO:0000256" key="1">
    <source>
        <dbReference type="ARBA" id="ARBA00022448"/>
    </source>
</evidence>
<dbReference type="InterPro" id="IPR003439">
    <property type="entry name" value="ABC_transporter-like_ATP-bd"/>
</dbReference>
<dbReference type="GO" id="GO:0005524">
    <property type="term" value="F:ATP binding"/>
    <property type="evidence" value="ECO:0007669"/>
    <property type="project" value="UniProtKB-KW"/>
</dbReference>
<dbReference type="InterPro" id="IPR027417">
    <property type="entry name" value="P-loop_NTPase"/>
</dbReference>
<accession>A0ABT5MJX0</accession>
<dbReference type="SUPFAM" id="SSF52540">
    <property type="entry name" value="P-loop containing nucleoside triphosphate hydrolases"/>
    <property type="match status" value="1"/>
</dbReference>
<dbReference type="Proteomes" id="UP001528672">
    <property type="component" value="Unassembled WGS sequence"/>
</dbReference>
<dbReference type="Gene3D" id="3.40.50.300">
    <property type="entry name" value="P-loop containing nucleotide triphosphate hydrolases"/>
    <property type="match status" value="1"/>
</dbReference>
<sequence>MHATTAPSASPPTAIPPQPPVLDVALQLRAQAPGRQFALDVQFQSHSLRTALLGPSGVGKSMTLQALAGLSAPGQASGHARVQGQALLDSALALNLPARERGVGMVFQDYALFPHLNVQQNVAFGLQRLGQRAPPGAAERVRELLARFHLEPLAQASPRQLSGGQRQRVALARALAVQPRLLLLDEPLSALDTELRMQLRDELQALLEQIQIPVLLVTHDPQDVAQLAQTVVRLRPGQAAEVSAVNAPQGLGPAPAV</sequence>
<evidence type="ECO:0000313" key="7">
    <source>
        <dbReference type="Proteomes" id="UP001528672"/>
    </source>
</evidence>
<feature type="domain" description="ABC transporter" evidence="5">
    <location>
        <begin position="19"/>
        <end position="257"/>
    </location>
</feature>
<keyword evidence="2" id="KW-0472">Membrane</keyword>